<keyword evidence="1" id="KW-0812">Transmembrane</keyword>
<feature type="transmembrane region" description="Helical" evidence="1">
    <location>
        <begin position="110"/>
        <end position="138"/>
    </location>
</feature>
<evidence type="ECO:0000256" key="1">
    <source>
        <dbReference type="SAM" id="Phobius"/>
    </source>
</evidence>
<feature type="transmembrane region" description="Helical" evidence="1">
    <location>
        <begin position="20"/>
        <end position="47"/>
    </location>
</feature>
<feature type="transmembrane region" description="Helical" evidence="1">
    <location>
        <begin position="158"/>
        <end position="184"/>
    </location>
</feature>
<dbReference type="KEGG" id="sjv:SJAV_27430"/>
<reference evidence="2" key="1">
    <citation type="submission" date="2024-03" db="EMBL/GenBank/DDBJ databases">
        <title>Complete genome sequence of Sulfurisphaera javensis strain KD-1.</title>
        <authorList>
            <person name="Sakai H."/>
            <person name="Nur N."/>
            <person name="Suwanto A."/>
            <person name="Kurosawa N."/>
        </authorList>
    </citation>
    <scope>NUCLEOTIDE SEQUENCE</scope>
    <source>
        <strain evidence="2">KD-1</strain>
    </source>
</reference>
<keyword evidence="1" id="KW-1133">Transmembrane helix</keyword>
<feature type="transmembrane region" description="Helical" evidence="1">
    <location>
        <begin position="67"/>
        <end position="89"/>
    </location>
</feature>
<proteinExistence type="predicted"/>
<keyword evidence="1" id="KW-0472">Membrane</keyword>
<evidence type="ECO:0000313" key="2">
    <source>
        <dbReference type="EMBL" id="BFH74799.1"/>
    </source>
</evidence>
<accession>A0AAT9GVG2</accession>
<gene>
    <name evidence="2" type="ORF">SJAV_27430</name>
</gene>
<organism evidence="2">
    <name type="scientific">Sulfurisphaera javensis</name>
    <dbReference type="NCBI Taxonomy" id="2049879"/>
    <lineage>
        <taxon>Archaea</taxon>
        <taxon>Thermoproteota</taxon>
        <taxon>Thermoprotei</taxon>
        <taxon>Sulfolobales</taxon>
        <taxon>Sulfolobaceae</taxon>
        <taxon>Sulfurisphaera</taxon>
    </lineage>
</organism>
<dbReference type="EMBL" id="AP031322">
    <property type="protein sequence ID" value="BFH74799.1"/>
    <property type="molecule type" value="Genomic_DNA"/>
</dbReference>
<dbReference type="GeneID" id="92355694"/>
<dbReference type="InterPro" id="IPR009321">
    <property type="entry name" value="DUF973"/>
</dbReference>
<dbReference type="AlphaFoldDB" id="A0AAT9GVG2"/>
<sequence>MSSQNVELEGLRKLKNGALLSLISQILIILVIIAVYSLSYLFILLGISSASSSSGLPSTLSFATGGIGMSVIIFPLVSLILEILGIVMLRSGYGKLKDLGKDVGMGKLGGTLFLIGLIVTILTPIVVLLLGTLVMNSITTSSITSPNASSISSTENNITLAIIIIFYSAAILGTTLILIGEILLGIGTYRVGDEYNEGTTRVGGTLIAIPIISFIGYMFAYYGLSKIINKLSLTNYPTPIMAQNPVQLIQQPSYGQQLQQTYVNQFSQIGQGVIKSNGYAQLTLYSPTTAVIASAQIQGTSLVSNNINPVFLNPGNNDIVINFGNLPNLIKGNQYIITLYISTNGNLTTINSIAYYQD</sequence>
<protein>
    <submittedName>
        <fullName evidence="2">DUF973 family protein</fullName>
    </submittedName>
</protein>
<name>A0AAT9GVG2_9CREN</name>
<feature type="transmembrane region" description="Helical" evidence="1">
    <location>
        <begin position="205"/>
        <end position="224"/>
    </location>
</feature>
<dbReference type="RefSeq" id="WP_369610271.1">
    <property type="nucleotide sequence ID" value="NZ_AP031322.1"/>
</dbReference>
<dbReference type="Pfam" id="PF06157">
    <property type="entry name" value="DUF973"/>
    <property type="match status" value="1"/>
</dbReference>